<dbReference type="Proteomes" id="UP000594975">
    <property type="component" value="Chromosome"/>
</dbReference>
<accession>A0A7T3CI65</accession>
<feature type="region of interest" description="Disordered" evidence="1">
    <location>
        <begin position="63"/>
        <end position="125"/>
    </location>
</feature>
<evidence type="ECO:0000313" key="2">
    <source>
        <dbReference type="EMBL" id="QPT54631.1"/>
    </source>
</evidence>
<dbReference type="InterPro" id="IPR021784">
    <property type="entry name" value="DUF3349"/>
</dbReference>
<dbReference type="KEGG" id="rkr:I6G21_04005"/>
<dbReference type="Pfam" id="PF11829">
    <property type="entry name" value="DUF3349"/>
    <property type="match status" value="1"/>
</dbReference>
<dbReference type="AlphaFoldDB" id="A0A7T3CI65"/>
<reference evidence="2 3" key="1">
    <citation type="submission" date="2020-12" db="EMBL/GenBank/DDBJ databases">
        <title>FDA dAtabase for Regulatory Grade micrObial Sequences (FDA-ARGOS): Supporting development and validation of Infectious Disease Dx tests.</title>
        <authorList>
            <person name="Sproer C."/>
            <person name="Gronow S."/>
            <person name="Severitt S."/>
            <person name="Schroder I."/>
            <person name="Tallon L."/>
            <person name="Sadzewicz L."/>
            <person name="Zhao X."/>
            <person name="Boylan J."/>
            <person name="Ott S."/>
            <person name="Bowen H."/>
            <person name="Vavikolanu K."/>
            <person name="Mehta A."/>
            <person name="Aluvathingal J."/>
            <person name="Nadendla S."/>
            <person name="Lowell S."/>
            <person name="Myers T."/>
            <person name="Yan Y."/>
            <person name="Sichtig H."/>
        </authorList>
    </citation>
    <scope>NUCLEOTIDE SEQUENCE [LARGE SCALE GENOMIC DNA]</scope>
    <source>
        <strain evidence="2 3">FDAARGOS_864</strain>
    </source>
</reference>
<dbReference type="EMBL" id="CP065738">
    <property type="protein sequence ID" value="QPT54631.1"/>
    <property type="molecule type" value="Genomic_DNA"/>
</dbReference>
<feature type="compositionally biased region" description="Acidic residues" evidence="1">
    <location>
        <begin position="89"/>
        <end position="100"/>
    </location>
</feature>
<organism evidence="2 3">
    <name type="scientific">Rothia kristinae</name>
    <dbReference type="NCBI Taxonomy" id="37923"/>
    <lineage>
        <taxon>Bacteria</taxon>
        <taxon>Bacillati</taxon>
        <taxon>Actinomycetota</taxon>
        <taxon>Actinomycetes</taxon>
        <taxon>Micrococcales</taxon>
        <taxon>Micrococcaceae</taxon>
        <taxon>Rothia</taxon>
    </lineage>
</organism>
<dbReference type="Gene3D" id="1.10.150.430">
    <property type="entry name" value="DUF3349, helical bundle"/>
    <property type="match status" value="1"/>
</dbReference>
<feature type="compositionally biased region" description="Acidic residues" evidence="1">
    <location>
        <begin position="114"/>
        <end position="125"/>
    </location>
</feature>
<name>A0A7T3CI65_9MICC</name>
<protein>
    <submittedName>
        <fullName evidence="2">DUF3349 domain-containing protein</fullName>
    </submittedName>
</protein>
<evidence type="ECO:0000256" key="1">
    <source>
        <dbReference type="SAM" id="MobiDB-lite"/>
    </source>
</evidence>
<proteinExistence type="predicted"/>
<evidence type="ECO:0000313" key="3">
    <source>
        <dbReference type="Proteomes" id="UP000594975"/>
    </source>
</evidence>
<feature type="compositionally biased region" description="Basic and acidic residues" evidence="1">
    <location>
        <begin position="73"/>
        <end position="88"/>
    </location>
</feature>
<gene>
    <name evidence="2" type="ORF">I6G21_04005</name>
</gene>
<sequence length="125" mass="13571">MSSLIQWLRAGYPHGMPSQDYIPLMAVLRRRLGEEEIQDVTRQLAAAGLVPADSVDIGVEITKVTDEMPSPTDVRRVEDNLRSLGRAEDPEDPQDDDDEGPSLGAAGEGRPGSPDDDDREDDDGA</sequence>
<dbReference type="InterPro" id="IPR044918">
    <property type="entry name" value="DUF3349_helical"/>
</dbReference>